<dbReference type="AlphaFoldDB" id="A0A7W4VHI6"/>
<proteinExistence type="predicted"/>
<accession>A0A7W4VHI6</accession>
<dbReference type="RefSeq" id="WP_183446531.1">
    <property type="nucleotide sequence ID" value="NZ_JACHWB010000001.1"/>
</dbReference>
<dbReference type="Proteomes" id="UP000532010">
    <property type="component" value="Unassembled WGS sequence"/>
</dbReference>
<keyword evidence="1" id="KW-1133">Transmembrane helix</keyword>
<gene>
    <name evidence="2" type="ORF">FHR70_000375</name>
</gene>
<organism evidence="2 3">
    <name type="scientific">Microvirga lupini</name>
    <dbReference type="NCBI Taxonomy" id="420324"/>
    <lineage>
        <taxon>Bacteria</taxon>
        <taxon>Pseudomonadati</taxon>
        <taxon>Pseudomonadota</taxon>
        <taxon>Alphaproteobacteria</taxon>
        <taxon>Hyphomicrobiales</taxon>
        <taxon>Methylobacteriaceae</taxon>
        <taxon>Microvirga</taxon>
    </lineage>
</organism>
<evidence type="ECO:0000313" key="2">
    <source>
        <dbReference type="EMBL" id="MBB3017335.1"/>
    </source>
</evidence>
<keyword evidence="1" id="KW-0812">Transmembrane</keyword>
<name>A0A7W4VHI6_9HYPH</name>
<reference evidence="2 3" key="1">
    <citation type="submission" date="2020-08" db="EMBL/GenBank/DDBJ databases">
        <title>The Agave Microbiome: Exploring the role of microbial communities in plant adaptations to desert environments.</title>
        <authorList>
            <person name="Partida-Martinez L.P."/>
        </authorList>
    </citation>
    <scope>NUCLEOTIDE SEQUENCE [LARGE SCALE GENOMIC DNA]</scope>
    <source>
        <strain evidence="2 3">AT3.9</strain>
    </source>
</reference>
<protein>
    <submittedName>
        <fullName evidence="2">Uncharacterized protein</fullName>
    </submittedName>
</protein>
<comment type="caution">
    <text evidence="2">The sequence shown here is derived from an EMBL/GenBank/DDBJ whole genome shotgun (WGS) entry which is preliminary data.</text>
</comment>
<evidence type="ECO:0000256" key="1">
    <source>
        <dbReference type="SAM" id="Phobius"/>
    </source>
</evidence>
<keyword evidence="3" id="KW-1185">Reference proteome</keyword>
<sequence>MSIILVPVVAVSLIGLVGTPALRLMASSKRARTWARSQSGALRRYY</sequence>
<keyword evidence="1" id="KW-0472">Membrane</keyword>
<feature type="transmembrane region" description="Helical" evidence="1">
    <location>
        <begin position="6"/>
        <end position="26"/>
    </location>
</feature>
<dbReference type="EMBL" id="JACHWB010000001">
    <property type="protein sequence ID" value="MBB3017335.1"/>
    <property type="molecule type" value="Genomic_DNA"/>
</dbReference>
<evidence type="ECO:0000313" key="3">
    <source>
        <dbReference type="Proteomes" id="UP000532010"/>
    </source>
</evidence>